<accession>A0A7R8WWW0</accession>
<dbReference type="InterPro" id="IPR050188">
    <property type="entry name" value="RluA_PseudoU_synthase"/>
</dbReference>
<feature type="domain" description="Pseudouridine synthase RsuA/RluA-like" evidence="15">
    <location>
        <begin position="22"/>
        <end position="168"/>
    </location>
</feature>
<evidence type="ECO:0000256" key="1">
    <source>
        <dbReference type="ARBA" id="ARBA00022552"/>
    </source>
</evidence>
<keyword evidence="3" id="KW-0413">Isomerase</keyword>
<evidence type="ECO:0000256" key="12">
    <source>
        <dbReference type="ARBA" id="ARBA00042844"/>
    </source>
</evidence>
<dbReference type="GO" id="GO:0003723">
    <property type="term" value="F:RNA binding"/>
    <property type="evidence" value="ECO:0007669"/>
    <property type="project" value="InterPro"/>
</dbReference>
<evidence type="ECO:0000256" key="8">
    <source>
        <dbReference type="ARBA" id="ARBA00038945"/>
    </source>
</evidence>
<name>A0A7R8WWW0_9CRUS</name>
<dbReference type="GO" id="GO:0160142">
    <property type="term" value="F:23S rRNA pseudouridine(746) synthase activity"/>
    <property type="evidence" value="ECO:0007669"/>
    <property type="project" value="UniProtKB-EC"/>
</dbReference>
<dbReference type="OrthoDB" id="418349at2759"/>
<evidence type="ECO:0000256" key="10">
    <source>
        <dbReference type="ARBA" id="ARBA00041266"/>
    </source>
</evidence>
<dbReference type="PANTHER" id="PTHR21600:SF91">
    <property type="entry name" value="DUAL-SPECIFICITY RNA PSEUDOURIDINE SYNTHASE RLUA"/>
    <property type="match status" value="1"/>
</dbReference>
<evidence type="ECO:0000256" key="7">
    <source>
        <dbReference type="ARBA" id="ARBA00038944"/>
    </source>
</evidence>
<evidence type="ECO:0000256" key="11">
    <source>
        <dbReference type="ARBA" id="ARBA00042372"/>
    </source>
</evidence>
<dbReference type="CDD" id="cd02869">
    <property type="entry name" value="PseudoU_synth_RluA_like"/>
    <property type="match status" value="1"/>
</dbReference>
<organism evidence="16">
    <name type="scientific">Cyprideis torosa</name>
    <dbReference type="NCBI Taxonomy" id="163714"/>
    <lineage>
        <taxon>Eukaryota</taxon>
        <taxon>Metazoa</taxon>
        <taxon>Ecdysozoa</taxon>
        <taxon>Arthropoda</taxon>
        <taxon>Crustacea</taxon>
        <taxon>Oligostraca</taxon>
        <taxon>Ostracoda</taxon>
        <taxon>Podocopa</taxon>
        <taxon>Podocopida</taxon>
        <taxon>Cytherocopina</taxon>
        <taxon>Cytheroidea</taxon>
        <taxon>Cytherideidae</taxon>
        <taxon>Cyprideis</taxon>
    </lineage>
</organism>
<keyword evidence="1" id="KW-0698">rRNA processing</keyword>
<dbReference type="Pfam" id="PF00849">
    <property type="entry name" value="PseudoU_synth_2"/>
    <property type="match status" value="1"/>
</dbReference>
<protein>
    <recommendedName>
        <fullName evidence="9">Dual-specificity RNA pseudouridine synthase RluA</fullName>
        <ecNumber evidence="7">5.4.99.28</ecNumber>
        <ecNumber evidence="8">5.4.99.29</ecNumber>
    </recommendedName>
    <alternativeName>
        <fullName evidence="10">23S rRNA pseudouridine(746) synthase</fullName>
    </alternativeName>
    <alternativeName>
        <fullName evidence="13">Ribosomal large subunit pseudouridine synthase A</fullName>
    </alternativeName>
    <alternativeName>
        <fullName evidence="12">rRNA pseudouridylate synthase A</fullName>
    </alternativeName>
    <alternativeName>
        <fullName evidence="14">rRNA-uridine isomerase A</fullName>
    </alternativeName>
    <alternativeName>
        <fullName evidence="11">tRNA pseudouridine(32) synthase</fullName>
    </alternativeName>
</protein>
<evidence type="ECO:0000256" key="13">
    <source>
        <dbReference type="ARBA" id="ARBA00042883"/>
    </source>
</evidence>
<feature type="non-terminal residue" evidence="16">
    <location>
        <position position="207"/>
    </location>
</feature>
<evidence type="ECO:0000256" key="2">
    <source>
        <dbReference type="ARBA" id="ARBA00022694"/>
    </source>
</evidence>
<comment type="catalytic activity">
    <reaction evidence="5">
        <text>uridine(746) in 23S rRNA = pseudouridine(746) in 23S rRNA</text>
        <dbReference type="Rhea" id="RHEA:42548"/>
        <dbReference type="Rhea" id="RHEA-COMP:10109"/>
        <dbReference type="Rhea" id="RHEA-COMP:10110"/>
        <dbReference type="ChEBI" id="CHEBI:65314"/>
        <dbReference type="ChEBI" id="CHEBI:65315"/>
        <dbReference type="EC" id="5.4.99.29"/>
    </reaction>
</comment>
<dbReference type="InterPro" id="IPR020103">
    <property type="entry name" value="PsdUridine_synth_cat_dom_sf"/>
</dbReference>
<evidence type="ECO:0000256" key="5">
    <source>
        <dbReference type="ARBA" id="ARBA00036916"/>
    </source>
</evidence>
<evidence type="ECO:0000256" key="4">
    <source>
        <dbReference type="ARBA" id="ARBA00036184"/>
    </source>
</evidence>
<evidence type="ECO:0000256" key="3">
    <source>
        <dbReference type="ARBA" id="ARBA00023235"/>
    </source>
</evidence>
<dbReference type="EC" id="5.4.99.29" evidence="8"/>
<evidence type="ECO:0000256" key="6">
    <source>
        <dbReference type="ARBA" id="ARBA00037305"/>
    </source>
</evidence>
<dbReference type="GO" id="GO:0160151">
    <property type="term" value="F:tRNA pseudouridine(32) synthase activity"/>
    <property type="evidence" value="ECO:0007669"/>
    <property type="project" value="UniProtKB-EC"/>
</dbReference>
<dbReference type="GO" id="GO:0008033">
    <property type="term" value="P:tRNA processing"/>
    <property type="evidence" value="ECO:0007669"/>
    <property type="project" value="UniProtKB-KW"/>
</dbReference>
<dbReference type="SUPFAM" id="SSF55120">
    <property type="entry name" value="Pseudouridine synthase"/>
    <property type="match status" value="1"/>
</dbReference>
<dbReference type="EC" id="5.4.99.28" evidence="7"/>
<evidence type="ECO:0000259" key="15">
    <source>
        <dbReference type="Pfam" id="PF00849"/>
    </source>
</evidence>
<dbReference type="InterPro" id="IPR006145">
    <property type="entry name" value="PsdUridine_synth_RsuA/RluA"/>
</dbReference>
<sequence>MSASYIAPPDNGLDIVYLDAALLVVNKPAGLLSVPGRGEDKQDCLLSRVQREYPEALSVHRLDMSTSGLMILARSKEQERALSIQFQQRKVYKRYIAVVTGQPEPDSGEIDLPLITDWPNRPRQKVDHDIGKPSQTRYRVLEFDAAHNCSRVELAPITGRSHQLRVHMMALGHAILGDELYATPEAYAQADRLLLHAQALRFAHPVT</sequence>
<evidence type="ECO:0000256" key="9">
    <source>
        <dbReference type="ARBA" id="ARBA00039988"/>
    </source>
</evidence>
<dbReference type="PROSITE" id="PS01129">
    <property type="entry name" value="PSI_RLU"/>
    <property type="match status" value="1"/>
</dbReference>
<dbReference type="Gene3D" id="3.30.2350.10">
    <property type="entry name" value="Pseudouridine synthase"/>
    <property type="match status" value="1"/>
</dbReference>
<proteinExistence type="predicted"/>
<dbReference type="EMBL" id="OB675002">
    <property type="protein sequence ID" value="CAD7235850.1"/>
    <property type="molecule type" value="Genomic_DNA"/>
</dbReference>
<keyword evidence="2" id="KW-0819">tRNA processing</keyword>
<comment type="catalytic activity">
    <reaction evidence="4">
        <text>uridine(32) in tRNA = pseudouridine(32) in tRNA</text>
        <dbReference type="Rhea" id="RHEA:42544"/>
        <dbReference type="Rhea" id="RHEA-COMP:10107"/>
        <dbReference type="Rhea" id="RHEA-COMP:10108"/>
        <dbReference type="ChEBI" id="CHEBI:65314"/>
        <dbReference type="ChEBI" id="CHEBI:65315"/>
        <dbReference type="EC" id="5.4.99.28"/>
    </reaction>
</comment>
<evidence type="ECO:0000313" key="16">
    <source>
        <dbReference type="EMBL" id="CAD7235850.1"/>
    </source>
</evidence>
<dbReference type="InterPro" id="IPR006224">
    <property type="entry name" value="PsdUridine_synth_RluA-like_CS"/>
</dbReference>
<evidence type="ECO:0000256" key="14">
    <source>
        <dbReference type="ARBA" id="ARBA00043143"/>
    </source>
</evidence>
<reference evidence="16" key="1">
    <citation type="submission" date="2020-11" db="EMBL/GenBank/DDBJ databases">
        <authorList>
            <person name="Tran Van P."/>
        </authorList>
    </citation>
    <scope>NUCLEOTIDE SEQUENCE</scope>
</reference>
<gene>
    <name evidence="16" type="ORF">CTOB1V02_LOCUS13665</name>
</gene>
<dbReference type="PANTHER" id="PTHR21600">
    <property type="entry name" value="MITOCHONDRIAL RNA PSEUDOURIDINE SYNTHASE"/>
    <property type="match status" value="1"/>
</dbReference>
<dbReference type="GO" id="GO:0000455">
    <property type="term" value="P:enzyme-directed rRNA pseudouridine synthesis"/>
    <property type="evidence" value="ECO:0007669"/>
    <property type="project" value="TreeGrafter"/>
</dbReference>
<dbReference type="AlphaFoldDB" id="A0A7R8WWW0"/>
<comment type="function">
    <text evidence="6">Dual specificity enzyme that catalyzes the synthesis of pseudouridine from uracil-746 in 23S ribosomal RNA and from uracil-32 in the anticodon stem and loop of transfer RNAs.</text>
</comment>